<keyword evidence="1" id="KW-0812">Transmembrane</keyword>
<keyword evidence="1" id="KW-0472">Membrane</keyword>
<keyword evidence="1" id="KW-1133">Transmembrane helix</keyword>
<evidence type="ECO:0000256" key="1">
    <source>
        <dbReference type="SAM" id="Phobius"/>
    </source>
</evidence>
<reference evidence="3" key="1">
    <citation type="submission" date="2008-08" db="EMBL/GenBank/DDBJ databases">
        <title>The complete genome sequence of Coprothermobacter proteolyticus strain ATCC 5245 / DSM 5265 / BT.</title>
        <authorList>
            <person name="Dodson R.J."/>
            <person name="Durkin A.S."/>
            <person name="Wu M."/>
            <person name="Eisen J."/>
            <person name="Sutton G."/>
        </authorList>
    </citation>
    <scope>NUCLEOTIDE SEQUENCE [LARGE SCALE GENOMIC DNA]</scope>
    <source>
        <strain evidence="3">ATCC 35245 / DSM 5265 / OCM 4 / BT</strain>
    </source>
</reference>
<evidence type="ECO:0000313" key="2">
    <source>
        <dbReference type="EMBL" id="ACI16941.1"/>
    </source>
</evidence>
<dbReference type="AlphaFoldDB" id="B5Y7A5"/>
<feature type="transmembrane region" description="Helical" evidence="1">
    <location>
        <begin position="23"/>
        <end position="43"/>
    </location>
</feature>
<protein>
    <submittedName>
        <fullName evidence="2">Uncharacterized protein</fullName>
    </submittedName>
</protein>
<name>B5Y7A5_COPPD</name>
<gene>
    <name evidence="2" type="ordered locus">COPRO5265_0286</name>
</gene>
<dbReference type="Proteomes" id="UP000001732">
    <property type="component" value="Chromosome"/>
</dbReference>
<accession>B5Y7A5</accession>
<proteinExistence type="predicted"/>
<organism evidence="2 3">
    <name type="scientific">Coprothermobacter proteolyticus (strain ATCC 35245 / DSM 5265 / OCM 4 / BT)</name>
    <dbReference type="NCBI Taxonomy" id="309798"/>
    <lineage>
        <taxon>Bacteria</taxon>
        <taxon>Pseudomonadati</taxon>
        <taxon>Coprothermobacterota</taxon>
        <taxon>Coprothermobacteria</taxon>
        <taxon>Coprothermobacterales</taxon>
        <taxon>Coprothermobacteraceae</taxon>
        <taxon>Coprothermobacter</taxon>
    </lineage>
</organism>
<sequence>MLSRSIYSGSQWLLYNTVMVSQVKAFILAVVFALGSFFGYATLGPFTDLERQKAFDSYQTLVEDTVREQLERISSFTGEHTVGHDSLVFKGVGYADTDFESYNMVLEMKGYVVAKYEIRLVDGNLMCTSTLSSYAAFFKAHDEIKMSSFSLAPAGENSSSCSLSTFNAARQNH</sequence>
<dbReference type="STRING" id="309798.COPRO5265_0286"/>
<keyword evidence="3" id="KW-1185">Reference proteome</keyword>
<dbReference type="EMBL" id="CP001145">
    <property type="protein sequence ID" value="ACI16941.1"/>
    <property type="molecule type" value="Genomic_DNA"/>
</dbReference>
<dbReference type="KEGG" id="cpo:COPRO5265_0286"/>
<evidence type="ECO:0000313" key="3">
    <source>
        <dbReference type="Proteomes" id="UP000001732"/>
    </source>
</evidence>
<reference evidence="2 3" key="2">
    <citation type="journal article" date="2014" name="Genome Announc.">
        <title>Complete Genome Sequence of Coprothermobacter proteolyticus DSM 5265.</title>
        <authorList>
            <person name="Alexiev A."/>
            <person name="Coil D.A."/>
            <person name="Badger J.H."/>
            <person name="Enticknap J."/>
            <person name="Ward N."/>
            <person name="Robb F.T."/>
            <person name="Eisen J.A."/>
        </authorList>
    </citation>
    <scope>NUCLEOTIDE SEQUENCE [LARGE SCALE GENOMIC DNA]</scope>
    <source>
        <strain evidence="3">ATCC 35245 / DSM 5265 / OCM 4 / BT</strain>
    </source>
</reference>